<protein>
    <recommendedName>
        <fullName evidence="7">SIAH-type domain-containing protein</fullName>
    </recommendedName>
</protein>
<dbReference type="InterPro" id="IPR013010">
    <property type="entry name" value="Znf_SIAH"/>
</dbReference>
<dbReference type="InterPro" id="IPR013083">
    <property type="entry name" value="Znf_RING/FYVE/PHD"/>
</dbReference>
<evidence type="ECO:0000256" key="2">
    <source>
        <dbReference type="ARBA" id="ARBA00022771"/>
    </source>
</evidence>
<keyword evidence="9" id="KW-1185">Reference proteome</keyword>
<evidence type="ECO:0000313" key="9">
    <source>
        <dbReference type="Proteomes" id="UP000823388"/>
    </source>
</evidence>
<keyword evidence="1" id="KW-0479">Metal-binding</keyword>
<evidence type="ECO:0000259" key="7">
    <source>
        <dbReference type="PROSITE" id="PS51081"/>
    </source>
</evidence>
<sequence>MEAGDDSPTSELLAPPLPPLPERIKRSGKRARDGPLLFGTQLVKHEGKDDELVVEAAPQGAEAIVPSESPEKQPAAAVQVDKAKLYCSLCACSLTPPIYQCPVGHLACCSCRVKLPGRRCRTCRDRGTASSAYAHCPGLDLFFGDLRVPCNFEEYGCRAYVPYFHGANHRGTCEHAPCHCPEPGCSLLCSPRTLTAHLAVDHYWAVHEVAYGTPLPVAVPVPAAAPASGSPAPTSAPVRDLRLLRGDDASLFLMAAGPLGDGAAVSVVLVRATASPPALPRYTCTFYANPPPGAADLEGGYFFATVPVRSSALADGAGVAPEKELYFAVPGEMLCGGSRELLLSVRIDRSSGPEPPVQDKKMITES</sequence>
<dbReference type="SUPFAM" id="SSF49599">
    <property type="entry name" value="TRAF domain-like"/>
    <property type="match status" value="1"/>
</dbReference>
<evidence type="ECO:0000313" key="8">
    <source>
        <dbReference type="EMBL" id="KAG2587258.1"/>
    </source>
</evidence>
<dbReference type="PANTHER" id="PTHR46632">
    <property type="entry name" value="E3 UBIQUITIN-PROTEIN LIGASE SINA-LIKE 4"/>
    <property type="match status" value="1"/>
</dbReference>
<dbReference type="PANTHER" id="PTHR46632:SF18">
    <property type="entry name" value="OS01G0122200 PROTEIN"/>
    <property type="match status" value="1"/>
</dbReference>
<dbReference type="PROSITE" id="PS51081">
    <property type="entry name" value="ZF_SIAH"/>
    <property type="match status" value="1"/>
</dbReference>
<dbReference type="EMBL" id="CM029046">
    <property type="protein sequence ID" value="KAG2587258.1"/>
    <property type="molecule type" value="Genomic_DNA"/>
</dbReference>
<proteinExistence type="predicted"/>
<evidence type="ECO:0000256" key="1">
    <source>
        <dbReference type="ARBA" id="ARBA00022723"/>
    </source>
</evidence>
<reference evidence="8" key="1">
    <citation type="submission" date="2020-05" db="EMBL/GenBank/DDBJ databases">
        <title>WGS assembly of Panicum virgatum.</title>
        <authorList>
            <person name="Lovell J.T."/>
            <person name="Jenkins J."/>
            <person name="Shu S."/>
            <person name="Juenger T.E."/>
            <person name="Schmutz J."/>
        </authorList>
    </citation>
    <scope>NUCLEOTIDE SEQUENCE</scope>
    <source>
        <strain evidence="8">AP13</strain>
    </source>
</reference>
<evidence type="ECO:0000256" key="5">
    <source>
        <dbReference type="PROSITE-ProRule" id="PRU00455"/>
    </source>
</evidence>
<accession>A0A8T0RQY4</accession>
<evidence type="ECO:0000256" key="6">
    <source>
        <dbReference type="SAM" id="MobiDB-lite"/>
    </source>
</evidence>
<evidence type="ECO:0000256" key="4">
    <source>
        <dbReference type="ARBA" id="ARBA00024004"/>
    </source>
</evidence>
<feature type="compositionally biased region" description="Basic and acidic residues" evidence="6">
    <location>
        <begin position="22"/>
        <end position="32"/>
    </location>
</feature>
<comment type="function">
    <text evidence="4">E3 ubiquitin-protein ligase that mediates ubiquitination and subsequent proteasomal degradation of target proteins. E3 ubiquitin ligases accept ubiquitin from an E2 ubiquitin-conjugating enzyme in the form of a thioester and then directly transfers the ubiquitin to targeted substrates. It probably triggers the ubiquitin-mediated degradation of different substrates.</text>
</comment>
<dbReference type="AlphaFoldDB" id="A0A8T0RQY4"/>
<organism evidence="8 9">
    <name type="scientific">Panicum virgatum</name>
    <name type="common">Blackwell switchgrass</name>
    <dbReference type="NCBI Taxonomy" id="38727"/>
    <lineage>
        <taxon>Eukaryota</taxon>
        <taxon>Viridiplantae</taxon>
        <taxon>Streptophyta</taxon>
        <taxon>Embryophyta</taxon>
        <taxon>Tracheophyta</taxon>
        <taxon>Spermatophyta</taxon>
        <taxon>Magnoliopsida</taxon>
        <taxon>Liliopsida</taxon>
        <taxon>Poales</taxon>
        <taxon>Poaceae</taxon>
        <taxon>PACMAD clade</taxon>
        <taxon>Panicoideae</taxon>
        <taxon>Panicodae</taxon>
        <taxon>Paniceae</taxon>
        <taxon>Panicinae</taxon>
        <taxon>Panicum</taxon>
        <taxon>Panicum sect. Hiantes</taxon>
    </lineage>
</organism>
<feature type="region of interest" description="Disordered" evidence="6">
    <location>
        <begin position="1"/>
        <end position="32"/>
    </location>
</feature>
<dbReference type="OrthoDB" id="670229at2759"/>
<dbReference type="GO" id="GO:0008270">
    <property type="term" value="F:zinc ion binding"/>
    <property type="evidence" value="ECO:0007669"/>
    <property type="project" value="UniProtKB-KW"/>
</dbReference>
<dbReference type="InterPro" id="IPR044286">
    <property type="entry name" value="SINL_plant"/>
</dbReference>
<keyword evidence="2 5" id="KW-0863">Zinc-finger</keyword>
<comment type="caution">
    <text evidence="8">The sequence shown here is derived from an EMBL/GenBank/DDBJ whole genome shotgun (WGS) entry which is preliminary data.</text>
</comment>
<dbReference type="Gene3D" id="3.30.40.10">
    <property type="entry name" value="Zinc/RING finger domain, C3HC4 (zinc finger)"/>
    <property type="match status" value="1"/>
</dbReference>
<keyword evidence="3" id="KW-0862">Zinc</keyword>
<dbReference type="Pfam" id="PF21361">
    <property type="entry name" value="Sina_ZnF"/>
    <property type="match status" value="1"/>
</dbReference>
<name>A0A8T0RQY4_PANVG</name>
<dbReference type="Proteomes" id="UP000823388">
    <property type="component" value="Chromosome 5N"/>
</dbReference>
<feature type="domain" description="SIAH-type" evidence="7">
    <location>
        <begin position="145"/>
        <end position="203"/>
    </location>
</feature>
<gene>
    <name evidence="8" type="ORF">PVAP13_5NG129900</name>
</gene>
<evidence type="ECO:0000256" key="3">
    <source>
        <dbReference type="ARBA" id="ARBA00022833"/>
    </source>
</evidence>
<dbReference type="CDD" id="cd16571">
    <property type="entry name" value="RING-HC_SIAHs"/>
    <property type="match status" value="1"/>
</dbReference>